<accession>A0A846RXJ5</accession>
<dbReference type="PANTHER" id="PTHR34700">
    <property type="entry name" value="POTASSIUM BINDING PROTEIN KBP"/>
    <property type="match status" value="1"/>
</dbReference>
<dbReference type="InterPro" id="IPR036779">
    <property type="entry name" value="LysM_dom_sf"/>
</dbReference>
<organism evidence="3 4">
    <name type="scientific">Arthrobacter pigmenti</name>
    <dbReference type="NCBI Taxonomy" id="271432"/>
    <lineage>
        <taxon>Bacteria</taxon>
        <taxon>Bacillati</taxon>
        <taxon>Actinomycetota</taxon>
        <taxon>Actinomycetes</taxon>
        <taxon>Micrococcales</taxon>
        <taxon>Micrococcaceae</taxon>
        <taxon>Arthrobacter</taxon>
    </lineage>
</organism>
<sequence length="243" mass="25095">MVQKTDVAMALGVLLLGAGLYFIGGSLAAFLHRSTNEPGVENLVGLAVSILGLVVLAWWALTFCIALIAEILSRRGLHQAATRTGSFSPAFMRTLACAVLGFNLFAVPAAHADTPAPASVAVAKEAQQAQAAEDATALSPLWATAGEPHAPEPLWQPTAPPADGGLLVKADRAAAPSATNTAEVIVQPGDSLWSIAAKHLGPTASEAEVAKAWPRWFAANKQVIGEQPDLLLPGQVLYAPTGS</sequence>
<protein>
    <recommendedName>
        <fullName evidence="2">LysM domain-containing protein</fullName>
    </recommendedName>
</protein>
<dbReference type="InterPro" id="IPR052196">
    <property type="entry name" value="Bact_Kbp"/>
</dbReference>
<dbReference type="Gene3D" id="3.10.350.10">
    <property type="entry name" value="LysM domain"/>
    <property type="match status" value="1"/>
</dbReference>
<feature type="transmembrane region" description="Helical" evidence="1">
    <location>
        <begin position="90"/>
        <end position="110"/>
    </location>
</feature>
<dbReference type="Proteomes" id="UP000547458">
    <property type="component" value="Unassembled WGS sequence"/>
</dbReference>
<comment type="caution">
    <text evidence="3">The sequence shown here is derived from an EMBL/GenBank/DDBJ whole genome shotgun (WGS) entry which is preliminary data.</text>
</comment>
<dbReference type="CDD" id="cd00118">
    <property type="entry name" value="LysM"/>
    <property type="match status" value="1"/>
</dbReference>
<dbReference type="AlphaFoldDB" id="A0A846RXJ5"/>
<evidence type="ECO:0000313" key="4">
    <source>
        <dbReference type="Proteomes" id="UP000547458"/>
    </source>
</evidence>
<dbReference type="PANTHER" id="PTHR34700:SF4">
    <property type="entry name" value="PHAGE-LIKE ELEMENT PBSX PROTEIN XKDP"/>
    <property type="match status" value="1"/>
</dbReference>
<dbReference type="InterPro" id="IPR018392">
    <property type="entry name" value="LysM"/>
</dbReference>
<keyword evidence="4" id="KW-1185">Reference proteome</keyword>
<feature type="transmembrane region" description="Helical" evidence="1">
    <location>
        <begin position="43"/>
        <end position="69"/>
    </location>
</feature>
<dbReference type="EMBL" id="JAATJL010000001">
    <property type="protein sequence ID" value="NJC22931.1"/>
    <property type="molecule type" value="Genomic_DNA"/>
</dbReference>
<reference evidence="3 4" key="1">
    <citation type="submission" date="2020-03" db="EMBL/GenBank/DDBJ databases">
        <title>Sequencing the genomes of 1000 actinobacteria strains.</title>
        <authorList>
            <person name="Klenk H.-P."/>
        </authorList>
    </citation>
    <scope>NUCLEOTIDE SEQUENCE [LARGE SCALE GENOMIC DNA]</scope>
    <source>
        <strain evidence="3 4">DSM 16403</strain>
    </source>
</reference>
<gene>
    <name evidence="3" type="ORF">BJ994_002007</name>
</gene>
<feature type="domain" description="LysM" evidence="2">
    <location>
        <begin position="182"/>
        <end position="239"/>
    </location>
</feature>
<dbReference type="RefSeq" id="WP_209066770.1">
    <property type="nucleotide sequence ID" value="NZ_JAATJL010000001.1"/>
</dbReference>
<evidence type="ECO:0000259" key="2">
    <source>
        <dbReference type="PROSITE" id="PS51782"/>
    </source>
</evidence>
<evidence type="ECO:0000313" key="3">
    <source>
        <dbReference type="EMBL" id="NJC22931.1"/>
    </source>
</evidence>
<name>A0A846RXJ5_9MICC</name>
<dbReference type="PROSITE" id="PS51782">
    <property type="entry name" value="LYSM"/>
    <property type="match status" value="1"/>
</dbReference>
<keyword evidence="1" id="KW-0812">Transmembrane</keyword>
<evidence type="ECO:0000256" key="1">
    <source>
        <dbReference type="SAM" id="Phobius"/>
    </source>
</evidence>
<keyword evidence="1" id="KW-1133">Transmembrane helix</keyword>
<keyword evidence="1" id="KW-0472">Membrane</keyword>
<feature type="transmembrane region" description="Helical" evidence="1">
    <location>
        <begin position="7"/>
        <end position="31"/>
    </location>
</feature>
<proteinExistence type="predicted"/>
<dbReference type="Pfam" id="PF01476">
    <property type="entry name" value="LysM"/>
    <property type="match status" value="1"/>
</dbReference>